<organism evidence="16 17">
    <name type="scientific">Pyricularia grisea</name>
    <name type="common">Crabgrass-specific blast fungus</name>
    <name type="synonym">Magnaporthe grisea</name>
    <dbReference type="NCBI Taxonomy" id="148305"/>
    <lineage>
        <taxon>Eukaryota</taxon>
        <taxon>Fungi</taxon>
        <taxon>Dikarya</taxon>
        <taxon>Ascomycota</taxon>
        <taxon>Pezizomycotina</taxon>
        <taxon>Sordariomycetes</taxon>
        <taxon>Sordariomycetidae</taxon>
        <taxon>Magnaporthales</taxon>
        <taxon>Pyriculariaceae</taxon>
        <taxon>Pyricularia</taxon>
    </lineage>
</organism>
<evidence type="ECO:0000256" key="8">
    <source>
        <dbReference type="ARBA" id="ARBA00022840"/>
    </source>
</evidence>
<feature type="region of interest" description="Disordered" evidence="14">
    <location>
        <begin position="105"/>
        <end position="128"/>
    </location>
</feature>
<dbReference type="SUPFAM" id="SSF56112">
    <property type="entry name" value="Protein kinase-like (PK-like)"/>
    <property type="match status" value="1"/>
</dbReference>
<evidence type="ECO:0000256" key="11">
    <source>
        <dbReference type="ARBA" id="ARBA00030237"/>
    </source>
</evidence>
<evidence type="ECO:0000313" key="17">
    <source>
        <dbReference type="Proteomes" id="UP001059893"/>
    </source>
</evidence>
<dbReference type="Pfam" id="PF00069">
    <property type="entry name" value="Pkinase"/>
    <property type="match status" value="1"/>
</dbReference>
<evidence type="ECO:0000256" key="12">
    <source>
        <dbReference type="ARBA" id="ARBA00047899"/>
    </source>
</evidence>
<evidence type="ECO:0000313" key="16">
    <source>
        <dbReference type="EMBL" id="KAI6293242.1"/>
    </source>
</evidence>
<evidence type="ECO:0000256" key="1">
    <source>
        <dbReference type="ARBA" id="ARBA00004623"/>
    </source>
</evidence>
<keyword evidence="17" id="KW-1185">Reference proteome</keyword>
<keyword evidence="7" id="KW-0418">Kinase</keyword>
<evidence type="ECO:0000256" key="5">
    <source>
        <dbReference type="ARBA" id="ARBA00022679"/>
    </source>
</evidence>
<evidence type="ECO:0000256" key="4">
    <source>
        <dbReference type="ARBA" id="ARBA00022527"/>
    </source>
</evidence>
<evidence type="ECO:0000256" key="3">
    <source>
        <dbReference type="ARBA" id="ARBA00022448"/>
    </source>
</evidence>
<keyword evidence="6" id="KW-0547">Nucleotide-binding</keyword>
<evidence type="ECO:0000256" key="6">
    <source>
        <dbReference type="ARBA" id="ARBA00022741"/>
    </source>
</evidence>
<protein>
    <recommendedName>
        <fullName evidence="2">non-specific serine/threonine protein kinase</fullName>
        <ecNumber evidence="2">2.7.11.1</ecNumber>
    </recommendedName>
    <alternativeName>
        <fullName evidence="11">Autophagy-related protein 1</fullName>
    </alternativeName>
</protein>
<feature type="domain" description="Protein kinase" evidence="15">
    <location>
        <begin position="159"/>
        <end position="431"/>
    </location>
</feature>
<dbReference type="PROSITE" id="PS00108">
    <property type="entry name" value="PROTEIN_KINASE_ST"/>
    <property type="match status" value="1"/>
</dbReference>
<dbReference type="EMBL" id="JABSND010000254">
    <property type="protein sequence ID" value="KAI6293242.1"/>
    <property type="molecule type" value="Genomic_DNA"/>
</dbReference>
<dbReference type="InterPro" id="IPR008271">
    <property type="entry name" value="Ser/Thr_kinase_AS"/>
</dbReference>
<evidence type="ECO:0000259" key="15">
    <source>
        <dbReference type="PROSITE" id="PS50011"/>
    </source>
</evidence>
<dbReference type="InterPro" id="IPR000719">
    <property type="entry name" value="Prot_kinase_dom"/>
</dbReference>
<keyword evidence="10" id="KW-0072">Autophagy</keyword>
<comment type="catalytic activity">
    <reaction evidence="12">
        <text>L-threonyl-[protein] + ATP = O-phospho-L-threonyl-[protein] + ADP + H(+)</text>
        <dbReference type="Rhea" id="RHEA:46608"/>
        <dbReference type="Rhea" id="RHEA-COMP:11060"/>
        <dbReference type="Rhea" id="RHEA-COMP:11605"/>
        <dbReference type="ChEBI" id="CHEBI:15378"/>
        <dbReference type="ChEBI" id="CHEBI:30013"/>
        <dbReference type="ChEBI" id="CHEBI:30616"/>
        <dbReference type="ChEBI" id="CHEBI:61977"/>
        <dbReference type="ChEBI" id="CHEBI:456216"/>
        <dbReference type="EC" id="2.7.11.1"/>
    </reaction>
</comment>
<evidence type="ECO:0000256" key="13">
    <source>
        <dbReference type="ARBA" id="ARBA00048679"/>
    </source>
</evidence>
<evidence type="ECO:0000256" key="9">
    <source>
        <dbReference type="ARBA" id="ARBA00022927"/>
    </source>
</evidence>
<reference evidence="16" key="1">
    <citation type="submission" date="2021-01" db="EMBL/GenBank/DDBJ databases">
        <title>Deciphering the adaptive evolutionary patterns associated with biogeogrpahic diversity in the finger millet blast pathogen Magnaporthe oryzae in Eastern Africa.</title>
        <authorList>
            <person name="Onyema G."/>
            <person name="Shittu T.A."/>
            <person name="Dodsworth S."/>
            <person name="Devilliers S."/>
            <person name="Muthumeenakshi S."/>
            <person name="Sreenivasaprasad S."/>
        </authorList>
    </citation>
    <scope>NUCLEOTIDE SEQUENCE</scope>
    <source>
        <strain evidence="16">D15/s37</strain>
    </source>
</reference>
<dbReference type="Gene3D" id="1.10.510.10">
    <property type="entry name" value="Transferase(Phosphotransferase) domain 1"/>
    <property type="match status" value="1"/>
</dbReference>
<dbReference type="PANTHER" id="PTHR24348">
    <property type="entry name" value="SERINE/THREONINE-PROTEIN KINASE UNC-51-RELATED"/>
    <property type="match status" value="1"/>
</dbReference>
<dbReference type="InterPro" id="IPR011009">
    <property type="entry name" value="Kinase-like_dom_sf"/>
</dbReference>
<evidence type="ECO:0000256" key="14">
    <source>
        <dbReference type="SAM" id="MobiDB-lite"/>
    </source>
</evidence>
<dbReference type="InterPro" id="IPR045269">
    <property type="entry name" value="Atg1-like"/>
</dbReference>
<name>A0ABQ8N8X4_PYRGI</name>
<dbReference type="Proteomes" id="UP001059893">
    <property type="component" value="Unassembled WGS sequence"/>
</dbReference>
<comment type="caution">
    <text evidence="16">The sequence shown here is derived from an EMBL/GenBank/DDBJ whole genome shotgun (WGS) entry which is preliminary data.</text>
</comment>
<keyword evidence="3" id="KW-0813">Transport</keyword>
<dbReference type="EC" id="2.7.11.1" evidence="2"/>
<dbReference type="PANTHER" id="PTHR24348:SF22">
    <property type="entry name" value="NON-SPECIFIC SERINE_THREONINE PROTEIN KINASE"/>
    <property type="match status" value="1"/>
</dbReference>
<accession>A0ABQ8N8X4</accession>
<proteinExistence type="predicted"/>
<evidence type="ECO:0000256" key="2">
    <source>
        <dbReference type="ARBA" id="ARBA00012513"/>
    </source>
</evidence>
<keyword evidence="9" id="KW-0653">Protein transport</keyword>
<gene>
    <name evidence="16" type="ORF">MCOR33_009299</name>
</gene>
<sequence>MSCPSLARFPSRASTRLVQPNLTLDLLRRELWHCPGLEFKVLGMFPGLPASDASSKFTRLDANLPGGHRHVLNSTTKPWGPRPWSKLVRKDSGRMRKMLSRLAFKGHDRESTPTATEEPSPTTATTTTTTRVVATTTNNDGGGGVADDAISPGLEQKYGRRWKVIGKGAYGTVSIHHRREDQALFAVKEFHQRTGLSTEELRERALAEFEIASGVGRHANVVSTLELLQERGCFFSVMEFCAAGTLSSLVEDAGPLGRVEADCFAKQLLRGVEHLHAVGVAHCDLKPENLLLTARGLLKISDFGCSQFVHDLDDHPADGKKRLLMVAGARGSRPYIAPEEFTADEFDGPAADVWACGVIYMFMRLFRHLWYSATDNDEGYNRYVLGRRLEEGYSPLEALETDECRNVIYSMLDPVPSRRLTASQFLRSEWGRSIQLCEAGRGSLDK</sequence>
<evidence type="ECO:0000256" key="7">
    <source>
        <dbReference type="ARBA" id="ARBA00022777"/>
    </source>
</evidence>
<keyword evidence="8" id="KW-0067">ATP-binding</keyword>
<feature type="compositionally biased region" description="Low complexity" evidence="14">
    <location>
        <begin position="112"/>
        <end position="128"/>
    </location>
</feature>
<dbReference type="SMART" id="SM00220">
    <property type="entry name" value="S_TKc"/>
    <property type="match status" value="1"/>
</dbReference>
<comment type="catalytic activity">
    <reaction evidence="13">
        <text>L-seryl-[protein] + ATP = O-phospho-L-seryl-[protein] + ADP + H(+)</text>
        <dbReference type="Rhea" id="RHEA:17989"/>
        <dbReference type="Rhea" id="RHEA-COMP:9863"/>
        <dbReference type="Rhea" id="RHEA-COMP:11604"/>
        <dbReference type="ChEBI" id="CHEBI:15378"/>
        <dbReference type="ChEBI" id="CHEBI:29999"/>
        <dbReference type="ChEBI" id="CHEBI:30616"/>
        <dbReference type="ChEBI" id="CHEBI:83421"/>
        <dbReference type="ChEBI" id="CHEBI:456216"/>
        <dbReference type="EC" id="2.7.11.1"/>
    </reaction>
</comment>
<keyword evidence="5" id="KW-0808">Transferase</keyword>
<comment type="subcellular location">
    <subcellularLocation>
        <location evidence="1">Preautophagosomal structure membrane</location>
        <topology evidence="1">Peripheral membrane protein</topology>
    </subcellularLocation>
</comment>
<dbReference type="PROSITE" id="PS50011">
    <property type="entry name" value="PROTEIN_KINASE_DOM"/>
    <property type="match status" value="1"/>
</dbReference>
<evidence type="ECO:0000256" key="10">
    <source>
        <dbReference type="ARBA" id="ARBA00023006"/>
    </source>
</evidence>
<keyword evidence="4" id="KW-0723">Serine/threonine-protein kinase</keyword>